<proteinExistence type="predicted"/>
<protein>
    <submittedName>
        <fullName evidence="1">Uncharacterized protein</fullName>
    </submittedName>
</protein>
<accession>A0A6M3KUD9</accession>
<evidence type="ECO:0000313" key="1">
    <source>
        <dbReference type="EMBL" id="QJA85480.1"/>
    </source>
</evidence>
<dbReference type="EMBL" id="MT142577">
    <property type="protein sequence ID" value="QJA85480.1"/>
    <property type="molecule type" value="Genomic_DNA"/>
</dbReference>
<reference evidence="1" key="1">
    <citation type="submission" date="2020-03" db="EMBL/GenBank/DDBJ databases">
        <title>The deep terrestrial virosphere.</title>
        <authorList>
            <person name="Holmfeldt K."/>
            <person name="Nilsson E."/>
            <person name="Simone D."/>
            <person name="Lopez-Fernandez M."/>
            <person name="Wu X."/>
            <person name="de Brujin I."/>
            <person name="Lundin D."/>
            <person name="Andersson A."/>
            <person name="Bertilsson S."/>
            <person name="Dopson M."/>
        </authorList>
    </citation>
    <scope>NUCLEOTIDE SEQUENCE</scope>
    <source>
        <strain evidence="1">MM415B02217</strain>
    </source>
</reference>
<dbReference type="AlphaFoldDB" id="A0A6M3KUD9"/>
<sequence>MAWATFTIFAVKDALNEPTPINVIEASGSGVLLGALIAWNNDVKQYWFRKKLEE</sequence>
<organism evidence="1">
    <name type="scientific">viral metagenome</name>
    <dbReference type="NCBI Taxonomy" id="1070528"/>
    <lineage>
        <taxon>unclassified sequences</taxon>
        <taxon>metagenomes</taxon>
        <taxon>organismal metagenomes</taxon>
    </lineage>
</organism>
<gene>
    <name evidence="1" type="ORF">MM415B02217_0008</name>
</gene>
<name>A0A6M3KUD9_9ZZZZ</name>